<dbReference type="EMBL" id="QGGQ01000003">
    <property type="protein sequence ID" value="PWK24052.1"/>
    <property type="molecule type" value="Genomic_DNA"/>
</dbReference>
<dbReference type="RefSeq" id="WP_211315846.1">
    <property type="nucleotide sequence ID" value="NZ_JACWLN010000003.1"/>
</dbReference>
<comment type="caution">
    <text evidence="1">The sequence shown here is derived from an EMBL/GenBank/DDBJ whole genome shotgun (WGS) entry which is preliminary data.</text>
</comment>
<dbReference type="Proteomes" id="UP000245667">
    <property type="component" value="Unassembled WGS sequence"/>
</dbReference>
<evidence type="ECO:0008006" key="3">
    <source>
        <dbReference type="Google" id="ProtNLM"/>
    </source>
</evidence>
<gene>
    <name evidence="1" type="ORF">LX92_01638</name>
</gene>
<organism evidence="1 2">
    <name type="scientific">Maribacter polysiphoniae</name>
    <dbReference type="NCBI Taxonomy" id="429344"/>
    <lineage>
        <taxon>Bacteria</taxon>
        <taxon>Pseudomonadati</taxon>
        <taxon>Bacteroidota</taxon>
        <taxon>Flavobacteriia</taxon>
        <taxon>Flavobacteriales</taxon>
        <taxon>Flavobacteriaceae</taxon>
        <taxon>Maribacter</taxon>
    </lineage>
</organism>
<name>A0A316E3E6_9FLAO</name>
<sequence>MSKSLEALTIQQARKLVLLSQRVPPIKHQGNALEATLNAIEHLGYIQIDTISAVQRAHHHTLYSRNPRYKTTHLETLMGQKRIFEYWSHAAAYLPMKDFRFSLPRKQAIATGKENHWYKRNERLMQSVLRRITDEGPLMARDFNHKGNKLGAWETKSAKQALENLYMQGELMVSSRNNFHKIYDLTERVLPEHVDTTMPGEVEYARFLITRFLGANGLGLASEIAYLLKNTKQQVRHTLEEMTLNGEVLQIMVNNTVYYALATSLELLNRPLGRSKLKILSPFDNLLIQRKRTKQLFGFDYLLECYVPGPKRKFGYFVLPILWKGRLMARMDCKADRKNSVLHIHSIFLEPELIDIEGFVAAFIKELAAFMQFNDCETIQLHTVSPTNLKTIFQKSIDQMVSLE</sequence>
<evidence type="ECO:0000313" key="2">
    <source>
        <dbReference type="Proteomes" id="UP000245667"/>
    </source>
</evidence>
<dbReference type="PANTHER" id="PTHR30528">
    <property type="entry name" value="CYTOPLASMIC PROTEIN"/>
    <property type="match status" value="1"/>
</dbReference>
<dbReference type="Pfam" id="PF06224">
    <property type="entry name" value="AlkZ-like"/>
    <property type="match status" value="1"/>
</dbReference>
<dbReference type="InterPro" id="IPR009351">
    <property type="entry name" value="AlkZ-like"/>
</dbReference>
<dbReference type="PANTHER" id="PTHR30528:SF0">
    <property type="entry name" value="CYTOPLASMIC PROTEIN"/>
    <property type="match status" value="1"/>
</dbReference>
<protein>
    <recommendedName>
        <fullName evidence="3">Winged helix-turn-helix domain-containing protein</fullName>
    </recommendedName>
</protein>
<dbReference type="AlphaFoldDB" id="A0A316E3E6"/>
<reference evidence="1 2" key="1">
    <citation type="submission" date="2018-05" db="EMBL/GenBank/DDBJ databases">
        <title>Genomic Encyclopedia of Archaeal and Bacterial Type Strains, Phase II (KMG-II): from individual species to whole genera.</title>
        <authorList>
            <person name="Goeker M."/>
        </authorList>
    </citation>
    <scope>NUCLEOTIDE SEQUENCE [LARGE SCALE GENOMIC DNA]</scope>
    <source>
        <strain evidence="1 2">DSM 23514</strain>
    </source>
</reference>
<accession>A0A316E3E6</accession>
<evidence type="ECO:0000313" key="1">
    <source>
        <dbReference type="EMBL" id="PWK24052.1"/>
    </source>
</evidence>
<proteinExistence type="predicted"/>